<keyword evidence="7" id="KW-0479">Metal-binding</keyword>
<evidence type="ECO:0000256" key="7">
    <source>
        <dbReference type="PIRSR" id="PIRSR602481-1"/>
    </source>
</evidence>
<dbReference type="RefSeq" id="WP_165871169.1">
    <property type="nucleotide sequence ID" value="NZ_SMGG01000003.1"/>
</dbReference>
<feature type="binding site" evidence="7">
    <location>
        <position position="97"/>
    </location>
    <ligand>
        <name>Zn(2+)</name>
        <dbReference type="ChEBI" id="CHEBI:29105"/>
    </ligand>
</feature>
<comment type="caution">
    <text evidence="8">The sequence shown here is derived from an EMBL/GenBank/DDBJ whole genome shotgun (WGS) entry which is preliminary data.</text>
</comment>
<dbReference type="InterPro" id="IPR036390">
    <property type="entry name" value="WH_DNA-bd_sf"/>
</dbReference>
<dbReference type="PANTHER" id="PTHR33202">
    <property type="entry name" value="ZINC UPTAKE REGULATION PROTEIN"/>
    <property type="match status" value="1"/>
</dbReference>
<evidence type="ECO:0000313" key="8">
    <source>
        <dbReference type="EMBL" id="TCK62117.1"/>
    </source>
</evidence>
<organism evidence="8 9">
    <name type="scientific">Seleniivibrio woodruffii</name>
    <dbReference type="NCBI Taxonomy" id="1078050"/>
    <lineage>
        <taxon>Bacteria</taxon>
        <taxon>Pseudomonadati</taxon>
        <taxon>Deferribacterota</taxon>
        <taxon>Deferribacteres</taxon>
        <taxon>Deferribacterales</taxon>
        <taxon>Geovibrionaceae</taxon>
        <taxon>Seleniivibrio</taxon>
    </lineage>
</organism>
<dbReference type="InterPro" id="IPR036388">
    <property type="entry name" value="WH-like_DNA-bd_sf"/>
</dbReference>
<feature type="binding site" evidence="7">
    <location>
        <position position="137"/>
    </location>
    <ligand>
        <name>Zn(2+)</name>
        <dbReference type="ChEBI" id="CHEBI:29105"/>
    </ligand>
</feature>
<keyword evidence="6" id="KW-0804">Transcription</keyword>
<feature type="binding site" evidence="7">
    <location>
        <position position="94"/>
    </location>
    <ligand>
        <name>Zn(2+)</name>
        <dbReference type="ChEBI" id="CHEBI:29105"/>
    </ligand>
</feature>
<dbReference type="AlphaFoldDB" id="A0A4R1KDE3"/>
<dbReference type="Pfam" id="PF01475">
    <property type="entry name" value="FUR"/>
    <property type="match status" value="1"/>
</dbReference>
<dbReference type="SUPFAM" id="SSF46785">
    <property type="entry name" value="Winged helix' DNA-binding domain"/>
    <property type="match status" value="1"/>
</dbReference>
<evidence type="ECO:0000256" key="5">
    <source>
        <dbReference type="ARBA" id="ARBA00023125"/>
    </source>
</evidence>
<evidence type="ECO:0000256" key="2">
    <source>
        <dbReference type="ARBA" id="ARBA00022491"/>
    </source>
</evidence>
<keyword evidence="9" id="KW-1185">Reference proteome</keyword>
<dbReference type="Gene3D" id="1.10.10.10">
    <property type="entry name" value="Winged helix-like DNA-binding domain superfamily/Winged helix DNA-binding domain"/>
    <property type="match status" value="1"/>
</dbReference>
<reference evidence="8 9" key="1">
    <citation type="submission" date="2019-03" db="EMBL/GenBank/DDBJ databases">
        <title>Genomic Encyclopedia of Type Strains, Phase IV (KMG-IV): sequencing the most valuable type-strain genomes for metagenomic binning, comparative biology and taxonomic classification.</title>
        <authorList>
            <person name="Goeker M."/>
        </authorList>
    </citation>
    <scope>NUCLEOTIDE SEQUENCE [LARGE SCALE GENOMIC DNA]</scope>
    <source>
        <strain evidence="8 9">DSM 24984</strain>
    </source>
</reference>
<dbReference type="GO" id="GO:0045892">
    <property type="term" value="P:negative regulation of DNA-templated transcription"/>
    <property type="evidence" value="ECO:0007669"/>
    <property type="project" value="TreeGrafter"/>
</dbReference>
<keyword evidence="4" id="KW-0805">Transcription regulation</keyword>
<accession>A0A4R1KDE3</accession>
<proteinExistence type="inferred from homology"/>
<evidence type="ECO:0000256" key="6">
    <source>
        <dbReference type="ARBA" id="ARBA00023163"/>
    </source>
</evidence>
<sequence>MEKCKADSLLKTTNTVRTEARETILRMILESDRPLSANELHSVVRDRGIDLATVYRALKLFTEKGLVRPVHTDGGLSFYEKSCEHNPPHPHFVCEGCGQIECLKPYGFDESALFMKMGRQKEVRSVELVLKGWCETCGN</sequence>
<dbReference type="PANTHER" id="PTHR33202:SF7">
    <property type="entry name" value="FERRIC UPTAKE REGULATION PROTEIN"/>
    <property type="match status" value="1"/>
</dbReference>
<dbReference type="GO" id="GO:1900376">
    <property type="term" value="P:regulation of secondary metabolite biosynthetic process"/>
    <property type="evidence" value="ECO:0007669"/>
    <property type="project" value="TreeGrafter"/>
</dbReference>
<comment type="similarity">
    <text evidence="1">Belongs to the Fur family.</text>
</comment>
<dbReference type="CDD" id="cd07153">
    <property type="entry name" value="Fur_like"/>
    <property type="match status" value="1"/>
</dbReference>
<dbReference type="GO" id="GO:0008270">
    <property type="term" value="F:zinc ion binding"/>
    <property type="evidence" value="ECO:0007669"/>
    <property type="project" value="TreeGrafter"/>
</dbReference>
<dbReference type="InterPro" id="IPR043135">
    <property type="entry name" value="Fur_C"/>
</dbReference>
<evidence type="ECO:0000256" key="3">
    <source>
        <dbReference type="ARBA" id="ARBA00022833"/>
    </source>
</evidence>
<feature type="binding site" evidence="7">
    <location>
        <position position="134"/>
    </location>
    <ligand>
        <name>Zn(2+)</name>
        <dbReference type="ChEBI" id="CHEBI:29105"/>
    </ligand>
</feature>
<comment type="cofactor">
    <cofactor evidence="7">
        <name>Zn(2+)</name>
        <dbReference type="ChEBI" id="CHEBI:29105"/>
    </cofactor>
    <text evidence="7">Binds 1 zinc ion per subunit.</text>
</comment>
<evidence type="ECO:0000256" key="1">
    <source>
        <dbReference type="ARBA" id="ARBA00007957"/>
    </source>
</evidence>
<evidence type="ECO:0000313" key="9">
    <source>
        <dbReference type="Proteomes" id="UP000294614"/>
    </source>
</evidence>
<dbReference type="Gene3D" id="3.30.1490.190">
    <property type="match status" value="1"/>
</dbReference>
<dbReference type="InterPro" id="IPR002481">
    <property type="entry name" value="FUR"/>
</dbReference>
<keyword evidence="5" id="KW-0238">DNA-binding</keyword>
<evidence type="ECO:0000256" key="4">
    <source>
        <dbReference type="ARBA" id="ARBA00023015"/>
    </source>
</evidence>
<name>A0A4R1KDE3_9BACT</name>
<dbReference type="GO" id="GO:0000976">
    <property type="term" value="F:transcription cis-regulatory region binding"/>
    <property type="evidence" value="ECO:0007669"/>
    <property type="project" value="TreeGrafter"/>
</dbReference>
<keyword evidence="3 7" id="KW-0862">Zinc</keyword>
<dbReference type="EMBL" id="SMGG01000003">
    <property type="protein sequence ID" value="TCK62117.1"/>
    <property type="molecule type" value="Genomic_DNA"/>
</dbReference>
<gene>
    <name evidence="8" type="ORF">C8D98_0627</name>
</gene>
<dbReference type="GO" id="GO:0003700">
    <property type="term" value="F:DNA-binding transcription factor activity"/>
    <property type="evidence" value="ECO:0007669"/>
    <property type="project" value="InterPro"/>
</dbReference>
<dbReference type="Proteomes" id="UP000294614">
    <property type="component" value="Unassembled WGS sequence"/>
</dbReference>
<protein>
    <submittedName>
        <fullName evidence="8">Fur family ferric uptake transcriptional regulator</fullName>
    </submittedName>
</protein>
<keyword evidence="2" id="KW-0678">Repressor</keyword>